<name>A0A1D7TST0_9LACO</name>
<reference evidence="1 2" key="1">
    <citation type="submission" date="2016-09" db="EMBL/GenBank/DDBJ databases">
        <title>Complete Genome Sequence of Lactobacillus salivarius Jin.</title>
        <authorList>
            <person name="Jin N."/>
            <person name="Li C."/>
            <person name="Wang M."/>
            <person name="Ren D."/>
            <person name="Di Y."/>
            <person name="Pan R."/>
            <person name="Du S."/>
            <person name="Lu H."/>
            <person name="Li X."/>
            <person name="Tian M."/>
        </authorList>
    </citation>
    <scope>NUCLEOTIDE SEQUENCE [LARGE SCALE GENOMIC DNA]</scope>
    <source>
        <strain evidence="1 2">CICC 23174</strain>
    </source>
</reference>
<gene>
    <name evidence="1" type="ORF">BHF65_07290</name>
</gene>
<dbReference type="Proteomes" id="UP000094723">
    <property type="component" value="Chromosome"/>
</dbReference>
<sequence length="156" mass="17567">MSKICLIDNEKLGMMTNSFKTKDGNVLCAKHAEALGLTPKDVSELLTTDIKDDFNDLMNAMKKFNITDINQLSKSERKSLAYLAKRNLNKLSPDTYKQVEDITIQIAGNRLMLLGLGLQGSTQSLTPSYLAAILEQNWILIRQNEQIIELLKNNNH</sequence>
<evidence type="ECO:0000313" key="2">
    <source>
        <dbReference type="Proteomes" id="UP000094723"/>
    </source>
</evidence>
<dbReference type="RefSeq" id="WP_069469375.1">
    <property type="nucleotide sequence ID" value="NZ_CP017107.1"/>
</dbReference>
<evidence type="ECO:0000313" key="1">
    <source>
        <dbReference type="EMBL" id="AOO74025.1"/>
    </source>
</evidence>
<proteinExistence type="predicted"/>
<accession>A0A1D7TST0</accession>
<organism evidence="1 2">
    <name type="scientific">Ligilactobacillus salivarius</name>
    <dbReference type="NCBI Taxonomy" id="1624"/>
    <lineage>
        <taxon>Bacteria</taxon>
        <taxon>Bacillati</taxon>
        <taxon>Bacillota</taxon>
        <taxon>Bacilli</taxon>
        <taxon>Lactobacillales</taxon>
        <taxon>Lactobacillaceae</taxon>
        <taxon>Ligilactobacillus</taxon>
    </lineage>
</organism>
<protein>
    <submittedName>
        <fullName evidence="1">Uncharacterized protein</fullName>
    </submittedName>
</protein>
<dbReference type="EMBL" id="CP017107">
    <property type="protein sequence ID" value="AOO74025.1"/>
    <property type="molecule type" value="Genomic_DNA"/>
</dbReference>
<dbReference type="AlphaFoldDB" id="A0A1D7TST0"/>